<feature type="signal peptide" evidence="4">
    <location>
        <begin position="1"/>
        <end position="18"/>
    </location>
</feature>
<dbReference type="Gene3D" id="2.60.40.10">
    <property type="entry name" value="Immunoglobulins"/>
    <property type="match status" value="1"/>
</dbReference>
<organism evidence="8 9">
    <name type="scientific">Thermoflavifilum aggregans</name>
    <dbReference type="NCBI Taxonomy" id="454188"/>
    <lineage>
        <taxon>Bacteria</taxon>
        <taxon>Pseudomonadati</taxon>
        <taxon>Bacteroidota</taxon>
        <taxon>Chitinophagia</taxon>
        <taxon>Chitinophagales</taxon>
        <taxon>Chitinophagaceae</taxon>
        <taxon>Thermoflavifilum</taxon>
    </lineage>
</organism>
<dbReference type="GO" id="GO:0004553">
    <property type="term" value="F:hydrolase activity, hydrolyzing O-glycosyl compounds"/>
    <property type="evidence" value="ECO:0007669"/>
    <property type="project" value="InterPro"/>
</dbReference>
<keyword evidence="2 8" id="KW-0378">Hydrolase</keyword>
<keyword evidence="4" id="KW-0732">Signal</keyword>
<dbReference type="Proteomes" id="UP000230000">
    <property type="component" value="Unassembled WGS sequence"/>
</dbReference>
<sequence>MKIYTLIAFLWLGIPAFAQWHPAGDHLMTDFAKQVNPQQPWPEYPRPQMVRNDWLNLNGLWKYHMTDVLNKDFPARWDGQILVPFAIESALSGVGKNVRADQALWYEKKFVIPSSWKNKHILLHFDAVDWRAEVYVNYQLVGTHEGGYDAFSFDITSYLKPDSNELMVRVWDPTDAGYQPRGKQVEHPEGIWYTAVTGIWQTVWLEPVPAAHIVSLKYFPDIDRQICDVETRLSHATANDHIRVIVYDHGKEVTRAEAVAGENIRLRIPSPHLWSPDDPFLYDVTVQLWQNGKPTDEVRSYMGMRNISVERDAMGIPRIMLNHHFLFQLGFLDQGWWPDGLYTPPCDSAIRYDLQQTKAFGYNLLRKHVKVEPQRWYYWCDKLGILVWQDMPSGDLQEQRHNDQGEIIRTAQSALDFREELKAMIDQHFNHPSIIMWVPFNEGWGQFQTIAIDNWVKKYDPTRLVDGASGWYDFTGAGDVEDMHKYPGPGIPEDKHDHRARVLGEYGGLGLPLEGHTWQPKQNWGYVSFPDTAALRKAYIDLINQLPGLIRQGLCAAVYTQLTDVEVEVNGFMTYDRKILKLMSPETVEANRSVYMVSIRE</sequence>
<evidence type="ECO:0000256" key="4">
    <source>
        <dbReference type="SAM" id="SignalP"/>
    </source>
</evidence>
<comment type="caution">
    <text evidence="8">The sequence shown here is derived from an EMBL/GenBank/DDBJ whole genome shotgun (WGS) entry which is preliminary data.</text>
</comment>
<evidence type="ECO:0000256" key="2">
    <source>
        <dbReference type="ARBA" id="ARBA00022801"/>
    </source>
</evidence>
<dbReference type="Pfam" id="PF00703">
    <property type="entry name" value="Glyco_hydro_2"/>
    <property type="match status" value="1"/>
</dbReference>
<comment type="similarity">
    <text evidence="1">Belongs to the glycosyl hydrolase 2 family.</text>
</comment>
<dbReference type="SUPFAM" id="SSF51445">
    <property type="entry name" value="(Trans)glycosidases"/>
    <property type="match status" value="1"/>
</dbReference>
<dbReference type="PANTHER" id="PTHR42732:SF2">
    <property type="entry name" value="BETA-MANNOSIDASE"/>
    <property type="match status" value="1"/>
</dbReference>
<dbReference type="InterPro" id="IPR006103">
    <property type="entry name" value="Glyco_hydro_2_cat"/>
</dbReference>
<keyword evidence="9" id="KW-1185">Reference proteome</keyword>
<feature type="domain" description="Glycosyl hydrolases family 2 sugar binding" evidence="7">
    <location>
        <begin position="102"/>
        <end position="178"/>
    </location>
</feature>
<name>A0A2M9CV88_9BACT</name>
<evidence type="ECO:0000256" key="1">
    <source>
        <dbReference type="ARBA" id="ARBA00007401"/>
    </source>
</evidence>
<dbReference type="OrthoDB" id="9801077at2"/>
<dbReference type="RefSeq" id="WP_100314385.1">
    <property type="nucleotide sequence ID" value="NZ_PGFG01000001.1"/>
</dbReference>
<dbReference type="InterPro" id="IPR006104">
    <property type="entry name" value="Glyco_hydro_2_N"/>
</dbReference>
<dbReference type="Gene3D" id="2.60.120.260">
    <property type="entry name" value="Galactose-binding domain-like"/>
    <property type="match status" value="1"/>
</dbReference>
<dbReference type="Pfam" id="PF02836">
    <property type="entry name" value="Glyco_hydro_2_C"/>
    <property type="match status" value="1"/>
</dbReference>
<evidence type="ECO:0000256" key="3">
    <source>
        <dbReference type="ARBA" id="ARBA00023295"/>
    </source>
</evidence>
<dbReference type="InterPro" id="IPR006102">
    <property type="entry name" value="Ig-like_GH2"/>
</dbReference>
<feature type="domain" description="Glycoside hydrolase family 2 catalytic" evidence="6">
    <location>
        <begin position="350"/>
        <end position="466"/>
    </location>
</feature>
<dbReference type="InterPro" id="IPR051913">
    <property type="entry name" value="GH2_Domain-Containing"/>
</dbReference>
<evidence type="ECO:0000259" key="6">
    <source>
        <dbReference type="Pfam" id="PF02836"/>
    </source>
</evidence>
<dbReference type="AlphaFoldDB" id="A0A2M9CV88"/>
<protein>
    <submittedName>
        <fullName evidence="8">Glycosyl hydrolase family 2</fullName>
    </submittedName>
</protein>
<evidence type="ECO:0000259" key="7">
    <source>
        <dbReference type="Pfam" id="PF02837"/>
    </source>
</evidence>
<keyword evidence="3" id="KW-0326">Glycosidase</keyword>
<accession>A0A2M9CV88</accession>
<feature type="chain" id="PRO_5014663852" evidence="4">
    <location>
        <begin position="19"/>
        <end position="601"/>
    </location>
</feature>
<dbReference type="InterPro" id="IPR013783">
    <property type="entry name" value="Ig-like_fold"/>
</dbReference>
<dbReference type="InterPro" id="IPR017853">
    <property type="entry name" value="GH"/>
</dbReference>
<dbReference type="SUPFAM" id="SSF49785">
    <property type="entry name" value="Galactose-binding domain-like"/>
    <property type="match status" value="1"/>
</dbReference>
<reference evidence="8 9" key="1">
    <citation type="submission" date="2017-11" db="EMBL/GenBank/DDBJ databases">
        <title>Genomic Encyclopedia of Archaeal and Bacterial Type Strains, Phase II (KMG-II): From Individual Species to Whole Genera.</title>
        <authorList>
            <person name="Goeker M."/>
        </authorList>
    </citation>
    <scope>NUCLEOTIDE SEQUENCE [LARGE SCALE GENOMIC DNA]</scope>
    <source>
        <strain evidence="8 9">DSM 27268</strain>
    </source>
</reference>
<dbReference type="Gene3D" id="3.20.20.80">
    <property type="entry name" value="Glycosidases"/>
    <property type="match status" value="1"/>
</dbReference>
<dbReference type="GO" id="GO:0005975">
    <property type="term" value="P:carbohydrate metabolic process"/>
    <property type="evidence" value="ECO:0007669"/>
    <property type="project" value="InterPro"/>
</dbReference>
<dbReference type="SUPFAM" id="SSF49303">
    <property type="entry name" value="beta-Galactosidase/glucuronidase domain"/>
    <property type="match status" value="1"/>
</dbReference>
<gene>
    <name evidence="8" type="ORF">BXY57_1420</name>
</gene>
<dbReference type="Pfam" id="PF02837">
    <property type="entry name" value="Glyco_hydro_2_N"/>
    <property type="match status" value="1"/>
</dbReference>
<dbReference type="EMBL" id="PGFG01000001">
    <property type="protein sequence ID" value="PJJ75830.1"/>
    <property type="molecule type" value="Genomic_DNA"/>
</dbReference>
<evidence type="ECO:0000313" key="9">
    <source>
        <dbReference type="Proteomes" id="UP000230000"/>
    </source>
</evidence>
<dbReference type="InterPro" id="IPR036156">
    <property type="entry name" value="Beta-gal/glucu_dom_sf"/>
</dbReference>
<dbReference type="PANTHER" id="PTHR42732">
    <property type="entry name" value="BETA-GALACTOSIDASE"/>
    <property type="match status" value="1"/>
</dbReference>
<evidence type="ECO:0000313" key="8">
    <source>
        <dbReference type="EMBL" id="PJJ75830.1"/>
    </source>
</evidence>
<dbReference type="InterPro" id="IPR008979">
    <property type="entry name" value="Galactose-bd-like_sf"/>
</dbReference>
<feature type="domain" description="Glycoside hydrolase family 2 immunoglobulin-like beta-sandwich" evidence="5">
    <location>
        <begin position="212"/>
        <end position="305"/>
    </location>
</feature>
<evidence type="ECO:0000259" key="5">
    <source>
        <dbReference type="Pfam" id="PF00703"/>
    </source>
</evidence>
<proteinExistence type="inferred from homology"/>